<comment type="caution">
    <text evidence="2">The sequence shown here is derived from an EMBL/GenBank/DDBJ whole genome shotgun (WGS) entry which is preliminary data.</text>
</comment>
<sequence>MQVAVLKRDKQGTVDGDEPSQKGAALAFWRILMGPWFLEAVLDGPDGGQNSSYAMALRRVSYLAGQKYVAILTYLC</sequence>
<feature type="region of interest" description="Disordered" evidence="1">
    <location>
        <begin position="1"/>
        <end position="20"/>
    </location>
</feature>
<dbReference type="EMBL" id="QZKI01000098">
    <property type="protein sequence ID" value="RJP67857.1"/>
    <property type="molecule type" value="Genomic_DNA"/>
</dbReference>
<organism evidence="2 3">
    <name type="scientific">Candidatus Abyssobacteria bacterium SURF_17</name>
    <dbReference type="NCBI Taxonomy" id="2093361"/>
    <lineage>
        <taxon>Bacteria</taxon>
        <taxon>Pseudomonadati</taxon>
        <taxon>Candidatus Hydrogenedentota</taxon>
        <taxon>Candidatus Abyssobacteria</taxon>
    </lineage>
</organism>
<evidence type="ECO:0000313" key="3">
    <source>
        <dbReference type="Proteomes" id="UP000285961"/>
    </source>
</evidence>
<dbReference type="Proteomes" id="UP000285961">
    <property type="component" value="Unassembled WGS sequence"/>
</dbReference>
<name>A0A419EUF4_9BACT</name>
<protein>
    <submittedName>
        <fullName evidence="2">Uncharacterized protein</fullName>
    </submittedName>
</protein>
<gene>
    <name evidence="2" type="ORF">C4532_14000</name>
</gene>
<dbReference type="AlphaFoldDB" id="A0A419EUF4"/>
<feature type="compositionally biased region" description="Basic and acidic residues" evidence="1">
    <location>
        <begin position="1"/>
        <end position="12"/>
    </location>
</feature>
<evidence type="ECO:0000256" key="1">
    <source>
        <dbReference type="SAM" id="MobiDB-lite"/>
    </source>
</evidence>
<evidence type="ECO:0000313" key="2">
    <source>
        <dbReference type="EMBL" id="RJP67857.1"/>
    </source>
</evidence>
<accession>A0A419EUF4</accession>
<proteinExistence type="predicted"/>
<reference evidence="2 3" key="1">
    <citation type="journal article" date="2017" name="ISME J.">
        <title>Energy and carbon metabolisms in a deep terrestrial subsurface fluid microbial community.</title>
        <authorList>
            <person name="Momper L."/>
            <person name="Jungbluth S.P."/>
            <person name="Lee M.D."/>
            <person name="Amend J.P."/>
        </authorList>
    </citation>
    <scope>NUCLEOTIDE SEQUENCE [LARGE SCALE GENOMIC DNA]</scope>
    <source>
        <strain evidence="2">SURF_17</strain>
    </source>
</reference>